<organism evidence="2 3">
    <name type="scientific">[Emmonsia] crescens</name>
    <dbReference type="NCBI Taxonomy" id="73230"/>
    <lineage>
        <taxon>Eukaryota</taxon>
        <taxon>Fungi</taxon>
        <taxon>Dikarya</taxon>
        <taxon>Ascomycota</taxon>
        <taxon>Pezizomycotina</taxon>
        <taxon>Eurotiomycetes</taxon>
        <taxon>Eurotiomycetidae</taxon>
        <taxon>Onygenales</taxon>
        <taxon>Ajellomycetaceae</taxon>
        <taxon>Emergomyces</taxon>
    </lineage>
</organism>
<dbReference type="OrthoDB" id="3527137at2759"/>
<sequence length="172" mass="19224">MSSARALHANDLLLPVTEIRVTMHTLGIIFESDTRSKNHTSIYLLTGQRSSVQLNMIKANPTAVMGTLERKFYLYEVSNTALHNINMLAIEGLTVGKTIDLLEQKGRDKYQLAPSGVGCRFWVKTILQDMEDAGYIDPASPTRVRQAYEDIEHNYSKGQARELSPIVPGVFV</sequence>
<evidence type="ECO:0000313" key="3">
    <source>
        <dbReference type="Proteomes" id="UP000034164"/>
    </source>
</evidence>
<evidence type="ECO:0000313" key="2">
    <source>
        <dbReference type="EMBL" id="KKZ68581.1"/>
    </source>
</evidence>
<name>A0A0G2JC43_9EURO</name>
<dbReference type="InterPro" id="IPR056672">
    <property type="entry name" value="DUF7770"/>
</dbReference>
<evidence type="ECO:0000259" key="1">
    <source>
        <dbReference type="Pfam" id="PF24968"/>
    </source>
</evidence>
<dbReference type="Proteomes" id="UP000034164">
    <property type="component" value="Unassembled WGS sequence"/>
</dbReference>
<dbReference type="AlphaFoldDB" id="A0A0G2JC43"/>
<protein>
    <recommendedName>
        <fullName evidence="1">DUF7770 domain-containing protein</fullName>
    </recommendedName>
</protein>
<dbReference type="VEuPathDB" id="FungiDB:EMCG_01030"/>
<accession>A0A0G2JC43</accession>
<gene>
    <name evidence="2" type="ORF">EMCG_01030</name>
</gene>
<comment type="caution">
    <text evidence="2">The sequence shown here is derived from an EMBL/GenBank/DDBJ whole genome shotgun (WGS) entry which is preliminary data.</text>
</comment>
<feature type="domain" description="DUF7770" evidence="1">
    <location>
        <begin position="19"/>
        <end position="172"/>
    </location>
</feature>
<reference evidence="3" key="1">
    <citation type="journal article" date="2015" name="PLoS Genet.">
        <title>The dynamic genome and transcriptome of the human fungal pathogen Blastomyces and close relative Emmonsia.</title>
        <authorList>
            <person name="Munoz J.F."/>
            <person name="Gauthier G.M."/>
            <person name="Desjardins C.A."/>
            <person name="Gallo J.E."/>
            <person name="Holder J."/>
            <person name="Sullivan T.D."/>
            <person name="Marty A.J."/>
            <person name="Carmen J.C."/>
            <person name="Chen Z."/>
            <person name="Ding L."/>
            <person name="Gujja S."/>
            <person name="Magrini V."/>
            <person name="Misas E."/>
            <person name="Mitreva M."/>
            <person name="Priest M."/>
            <person name="Saif S."/>
            <person name="Whiston E.A."/>
            <person name="Young S."/>
            <person name="Zeng Q."/>
            <person name="Goldman W.E."/>
            <person name="Mardis E.R."/>
            <person name="Taylor J.W."/>
            <person name="McEwen J.G."/>
            <person name="Clay O.K."/>
            <person name="Klein B.S."/>
            <person name="Cuomo C.A."/>
        </authorList>
    </citation>
    <scope>NUCLEOTIDE SEQUENCE [LARGE SCALE GENOMIC DNA]</scope>
    <source>
        <strain evidence="3">UAMH 3008</strain>
    </source>
</reference>
<proteinExistence type="predicted"/>
<dbReference type="EMBL" id="LCZI01000091">
    <property type="protein sequence ID" value="KKZ68581.1"/>
    <property type="molecule type" value="Genomic_DNA"/>
</dbReference>
<dbReference type="Pfam" id="PF24968">
    <property type="entry name" value="DUF7770"/>
    <property type="match status" value="1"/>
</dbReference>